<dbReference type="Gene3D" id="1.20.5.170">
    <property type="match status" value="1"/>
</dbReference>
<keyword evidence="8" id="KW-1185">Reference proteome</keyword>
<gene>
    <name evidence="7" type="ORF">PR048_015234</name>
</gene>
<dbReference type="Proteomes" id="UP001159363">
    <property type="component" value="Chromosome 4"/>
</dbReference>
<evidence type="ECO:0000256" key="5">
    <source>
        <dbReference type="ARBA" id="ARBA00025380"/>
    </source>
</evidence>
<evidence type="ECO:0000256" key="4">
    <source>
        <dbReference type="ARBA" id="ARBA00023204"/>
    </source>
</evidence>
<evidence type="ECO:0000313" key="7">
    <source>
        <dbReference type="EMBL" id="KAJ8883391.1"/>
    </source>
</evidence>
<dbReference type="InterPro" id="IPR010760">
    <property type="entry name" value="DNA-repair_Swi5"/>
</dbReference>
<evidence type="ECO:0000256" key="6">
    <source>
        <dbReference type="ARBA" id="ARBA00030081"/>
    </source>
</evidence>
<comment type="function">
    <text evidence="5">Component of the swi5-sfr1 complex, a complex required for double-strand break repair via homologous recombination.</text>
</comment>
<accession>A0ABQ9HGD6</accession>
<evidence type="ECO:0000256" key="1">
    <source>
        <dbReference type="ARBA" id="ARBA00008060"/>
    </source>
</evidence>
<name>A0ABQ9HGD6_9NEOP</name>
<proteinExistence type="inferred from homology"/>
<comment type="similarity">
    <text evidence="1">Belongs to the SWI5/SAE3 family.</text>
</comment>
<protein>
    <recommendedName>
        <fullName evidence="2">DNA repair protein SWI5 homolog</fullName>
    </recommendedName>
    <alternativeName>
        <fullName evidence="6">Protein SAE3 homolog</fullName>
    </alternativeName>
</protein>
<dbReference type="PANTHER" id="PTHR28529">
    <property type="entry name" value="DNA REPAIR PROTEIN SWI5 HOMOLOG"/>
    <property type="match status" value="1"/>
</dbReference>
<evidence type="ECO:0000313" key="8">
    <source>
        <dbReference type="Proteomes" id="UP001159363"/>
    </source>
</evidence>
<dbReference type="Pfam" id="PF07061">
    <property type="entry name" value="Swi5"/>
    <property type="match status" value="1"/>
</dbReference>
<dbReference type="PANTHER" id="PTHR28529:SF2">
    <property type="entry name" value="DNA REPAIR PROTEIN SWI5 HOMOLOG"/>
    <property type="match status" value="1"/>
</dbReference>
<evidence type="ECO:0000256" key="3">
    <source>
        <dbReference type="ARBA" id="ARBA00022763"/>
    </source>
</evidence>
<comment type="caution">
    <text evidence="7">The sequence shown here is derived from an EMBL/GenBank/DDBJ whole genome shotgun (WGS) entry which is preliminary data.</text>
</comment>
<keyword evidence="3" id="KW-0227">DNA damage</keyword>
<reference evidence="7 8" key="1">
    <citation type="submission" date="2023-02" db="EMBL/GenBank/DDBJ databases">
        <title>LHISI_Scaffold_Assembly.</title>
        <authorList>
            <person name="Stuart O.P."/>
            <person name="Cleave R."/>
            <person name="Magrath M.J.L."/>
            <person name="Mikheyev A.S."/>
        </authorList>
    </citation>
    <scope>NUCLEOTIDE SEQUENCE [LARGE SCALE GENOMIC DNA]</scope>
    <source>
        <strain evidence="7">Daus_M_001</strain>
        <tissue evidence="7">Leg muscle</tissue>
    </source>
</reference>
<evidence type="ECO:0000256" key="2">
    <source>
        <dbReference type="ARBA" id="ARBA00019825"/>
    </source>
</evidence>
<sequence>MAQSSKDGATISDPKYIKLLELQETEKQLDKKIAELNEKFEVVSKTYVAMLNTYNETKDATQTILGALARVENVSVEKLHHDYALPISDSLQ</sequence>
<keyword evidence="4" id="KW-0234">DNA repair</keyword>
<dbReference type="EMBL" id="JARBHB010000005">
    <property type="protein sequence ID" value="KAJ8883391.1"/>
    <property type="molecule type" value="Genomic_DNA"/>
</dbReference>
<organism evidence="7 8">
    <name type="scientific">Dryococelus australis</name>
    <dbReference type="NCBI Taxonomy" id="614101"/>
    <lineage>
        <taxon>Eukaryota</taxon>
        <taxon>Metazoa</taxon>
        <taxon>Ecdysozoa</taxon>
        <taxon>Arthropoda</taxon>
        <taxon>Hexapoda</taxon>
        <taxon>Insecta</taxon>
        <taxon>Pterygota</taxon>
        <taxon>Neoptera</taxon>
        <taxon>Polyneoptera</taxon>
        <taxon>Phasmatodea</taxon>
        <taxon>Verophasmatodea</taxon>
        <taxon>Anareolatae</taxon>
        <taxon>Phasmatidae</taxon>
        <taxon>Eurycanthinae</taxon>
        <taxon>Dryococelus</taxon>
    </lineage>
</organism>